<dbReference type="EMBL" id="JARKIF010000001">
    <property type="protein sequence ID" value="KAJ7650964.1"/>
    <property type="molecule type" value="Genomic_DNA"/>
</dbReference>
<protein>
    <submittedName>
        <fullName evidence="1">Uncharacterized protein</fullName>
    </submittedName>
</protein>
<reference evidence="1" key="1">
    <citation type="submission" date="2023-03" db="EMBL/GenBank/DDBJ databases">
        <title>Massive genome expansion in bonnet fungi (Mycena s.s.) driven by repeated elements and novel gene families across ecological guilds.</title>
        <authorList>
            <consortium name="Lawrence Berkeley National Laboratory"/>
            <person name="Harder C.B."/>
            <person name="Miyauchi S."/>
            <person name="Viragh M."/>
            <person name="Kuo A."/>
            <person name="Thoen E."/>
            <person name="Andreopoulos B."/>
            <person name="Lu D."/>
            <person name="Skrede I."/>
            <person name="Drula E."/>
            <person name="Henrissat B."/>
            <person name="Morin E."/>
            <person name="Kohler A."/>
            <person name="Barry K."/>
            <person name="LaButti K."/>
            <person name="Morin E."/>
            <person name="Salamov A."/>
            <person name="Lipzen A."/>
            <person name="Mereny Z."/>
            <person name="Hegedus B."/>
            <person name="Baldrian P."/>
            <person name="Stursova M."/>
            <person name="Weitz H."/>
            <person name="Taylor A."/>
            <person name="Grigoriev I.V."/>
            <person name="Nagy L.G."/>
            <person name="Martin F."/>
            <person name="Kauserud H."/>
        </authorList>
    </citation>
    <scope>NUCLEOTIDE SEQUENCE</scope>
    <source>
        <strain evidence="1">9284</strain>
    </source>
</reference>
<dbReference type="Proteomes" id="UP001221142">
    <property type="component" value="Unassembled WGS sequence"/>
</dbReference>
<dbReference type="AlphaFoldDB" id="A0AAD7CKM6"/>
<name>A0AAD7CKM6_9AGAR</name>
<gene>
    <name evidence="1" type="ORF">FB45DRAFT_889214</name>
</gene>
<evidence type="ECO:0000313" key="2">
    <source>
        <dbReference type="Proteomes" id="UP001221142"/>
    </source>
</evidence>
<proteinExistence type="predicted"/>
<organism evidence="1 2">
    <name type="scientific">Roridomyces roridus</name>
    <dbReference type="NCBI Taxonomy" id="1738132"/>
    <lineage>
        <taxon>Eukaryota</taxon>
        <taxon>Fungi</taxon>
        <taxon>Dikarya</taxon>
        <taxon>Basidiomycota</taxon>
        <taxon>Agaricomycotina</taxon>
        <taxon>Agaricomycetes</taxon>
        <taxon>Agaricomycetidae</taxon>
        <taxon>Agaricales</taxon>
        <taxon>Marasmiineae</taxon>
        <taxon>Mycenaceae</taxon>
        <taxon>Roridomyces</taxon>
    </lineage>
</organism>
<comment type="caution">
    <text evidence="1">The sequence shown here is derived from an EMBL/GenBank/DDBJ whole genome shotgun (WGS) entry which is preliminary data.</text>
</comment>
<keyword evidence="2" id="KW-1185">Reference proteome</keyword>
<sequence>MKDVIVFSISCQDLWEIGRLEIYRRIVALAASFSWVGDRIVCIGHHCPNKELPKGLLTLEEQQEFAPYGSLYKYPFRDLDGEERMNRHILRPIFESRLSEADCRLVRHVVDWDFKVPEIEPTSILRNLSRRQYFCGATLANWKHRTNDMNMKKRVGFNEVVLSRICFSSDPATGMAYSGDIHRGVWAGDRFDFVDCDWLGSLEEDERWTDVSDEVLKEIEAIWKVPIQTSGE</sequence>
<accession>A0AAD7CKM6</accession>
<evidence type="ECO:0000313" key="1">
    <source>
        <dbReference type="EMBL" id="KAJ7650964.1"/>
    </source>
</evidence>